<dbReference type="EMBL" id="CP015220">
    <property type="protein sequence ID" value="AMY22246.1"/>
    <property type="molecule type" value="Genomic_DNA"/>
</dbReference>
<dbReference type="SUPFAM" id="SSF50998">
    <property type="entry name" value="Quinoprotein alcohol dehydrogenase-like"/>
    <property type="match status" value="1"/>
</dbReference>
<protein>
    <recommendedName>
        <fullName evidence="4">Pyrrolo-quinoline quinone</fullName>
    </recommendedName>
</protein>
<accession>A0A143QHE1</accession>
<proteinExistence type="predicted"/>
<keyword evidence="1" id="KW-0732">Signal</keyword>
<feature type="signal peptide" evidence="1">
    <location>
        <begin position="1"/>
        <end position="25"/>
    </location>
</feature>
<dbReference type="KEGG" id="rhs:A3Q41_00928"/>
<dbReference type="InterPro" id="IPR011047">
    <property type="entry name" value="Quinoprotein_ADH-like_sf"/>
</dbReference>
<evidence type="ECO:0008006" key="4">
    <source>
        <dbReference type="Google" id="ProtNLM"/>
    </source>
</evidence>
<dbReference type="Proteomes" id="UP000076038">
    <property type="component" value="Chromosome"/>
</dbReference>
<organism evidence="2 3">
    <name type="scientific">Rhodococcoides fascians</name>
    <name type="common">Rhodococcus fascians</name>
    <dbReference type="NCBI Taxonomy" id="1828"/>
    <lineage>
        <taxon>Bacteria</taxon>
        <taxon>Bacillati</taxon>
        <taxon>Actinomycetota</taxon>
        <taxon>Actinomycetes</taxon>
        <taxon>Mycobacteriales</taxon>
        <taxon>Nocardiaceae</taxon>
        <taxon>Rhodococcoides</taxon>
    </lineage>
</organism>
<gene>
    <name evidence="2" type="ORF">A3Q41_00928</name>
</gene>
<evidence type="ECO:0000313" key="3">
    <source>
        <dbReference type="Proteomes" id="UP000076038"/>
    </source>
</evidence>
<reference evidence="2 3" key="1">
    <citation type="journal article" date="2016" name="Genome Announc.">
        <title>Complete Genome and Plasmid Sequences for Rhodococcus fascians D188 and Draft Sequences for Rhodococcus Isolates PBTS 1 and PBTS 2.</title>
        <authorList>
            <person name="Stamler R.A."/>
            <person name="Vereecke D."/>
            <person name="Zhang Y."/>
            <person name="Schilkey F."/>
            <person name="Devitt N."/>
            <person name="Randall J.J."/>
        </authorList>
    </citation>
    <scope>NUCLEOTIDE SEQUENCE [LARGE SCALE GENOMIC DNA]</scope>
    <source>
        <strain evidence="2 3">PBTS2</strain>
    </source>
</reference>
<evidence type="ECO:0000313" key="2">
    <source>
        <dbReference type="EMBL" id="AMY22246.1"/>
    </source>
</evidence>
<name>A0A143QHE1_RHOFA</name>
<sequence>MKDSTTRTVLAAAAVTVAVVSVAAAAVVLVNVDVSVKPSMDDATTSAFDEMPTFSEETETTEAPAGPALEPSWRIDAETVYGRQFAAFRSPTASLTFDLGVTGVIDAGDVLVTAMGLPNPRSSSLDAVEFVALDADDGSVRWKASPGTVDVCASVPVQGDTVCLDSYSDVPSLVTIGTNDGVVKRIPVPEDWYVYAIESDGTSVLLLEGSPEDGESVLHGGSVNALDRMWTLPITTSMGWEGLRGTVIHTADGRGVVTMGGEATFFDPTTGAPVEGLVMTSDDTVVDSTGATVWELPDPFDTDKVVGNTRYSIDGPAYVATSDSGDVRWHWTIPAGSDGFTDSGTIAQTRSGVFFLGTDSMVRLESVPS</sequence>
<dbReference type="OrthoDB" id="4503168at2"/>
<dbReference type="RefSeq" id="WP_048317305.1">
    <property type="nucleotide sequence ID" value="NZ_CP015220.1"/>
</dbReference>
<reference evidence="3" key="2">
    <citation type="submission" date="2016-04" db="EMBL/GenBank/DDBJ databases">
        <title>Complete Genome and Plasmid Sequences for Rhodococcus fascians D188 and Draft Sequences for Rhodococcus spp. Isolates PBTS 1 and PBTS 2.</title>
        <authorList>
            <person name="Stamer R."/>
            <person name="Vereecke D."/>
            <person name="Zhang Y."/>
            <person name="Schilkey F."/>
            <person name="Devitt N."/>
            <person name="Randall J."/>
        </authorList>
    </citation>
    <scope>NUCLEOTIDE SEQUENCE [LARGE SCALE GENOMIC DNA]</scope>
    <source>
        <strain evidence="3">PBTS2</strain>
    </source>
</reference>
<feature type="chain" id="PRO_5007512524" description="Pyrrolo-quinoline quinone" evidence="1">
    <location>
        <begin position="26"/>
        <end position="369"/>
    </location>
</feature>
<dbReference type="AlphaFoldDB" id="A0A143QHE1"/>
<keyword evidence="3" id="KW-1185">Reference proteome</keyword>
<dbReference type="PATRIC" id="fig|1653479.3.peg.948"/>
<evidence type="ECO:0000256" key="1">
    <source>
        <dbReference type="SAM" id="SignalP"/>
    </source>
</evidence>